<dbReference type="EMBL" id="JADCLJ010000025">
    <property type="protein sequence ID" value="MBE4910512.1"/>
    <property type="molecule type" value="Genomic_DNA"/>
</dbReference>
<evidence type="ECO:0000313" key="2">
    <source>
        <dbReference type="Proteomes" id="UP001516662"/>
    </source>
</evidence>
<proteinExistence type="predicted"/>
<organism evidence="1 2">
    <name type="scientific">Litchfieldia luteola</name>
    <dbReference type="NCBI Taxonomy" id="682179"/>
    <lineage>
        <taxon>Bacteria</taxon>
        <taxon>Bacillati</taxon>
        <taxon>Bacillota</taxon>
        <taxon>Bacilli</taxon>
        <taxon>Bacillales</taxon>
        <taxon>Bacillaceae</taxon>
        <taxon>Litchfieldia</taxon>
    </lineage>
</organism>
<dbReference type="Proteomes" id="UP001516662">
    <property type="component" value="Unassembled WGS sequence"/>
</dbReference>
<name>A0ABR9QPW0_9BACI</name>
<sequence length="99" mass="11709">MSTKVIDYMLELCEKDVTYDYIPEIEIKLKIDKKVYLLNQKSIIKTIKENLSYEEKMNLLNQLVIIKERNSNISNYLKVILIGVIIRKESVSENYKHAL</sequence>
<gene>
    <name evidence="1" type="ORF">IMZ08_20965</name>
</gene>
<protein>
    <submittedName>
        <fullName evidence="1">Uncharacterized protein</fullName>
    </submittedName>
</protein>
<keyword evidence="2" id="KW-1185">Reference proteome</keyword>
<accession>A0ABR9QPW0</accession>
<dbReference type="RefSeq" id="WP_193539802.1">
    <property type="nucleotide sequence ID" value="NZ_JADCLJ010000025.1"/>
</dbReference>
<comment type="caution">
    <text evidence="1">The sequence shown here is derived from an EMBL/GenBank/DDBJ whole genome shotgun (WGS) entry which is preliminary data.</text>
</comment>
<reference evidence="1 2" key="1">
    <citation type="submission" date="2020-10" db="EMBL/GenBank/DDBJ databases">
        <title>Bacillus sp. HD4P25, an endophyte from a halophyte.</title>
        <authorList>
            <person name="Sun J.-Q."/>
        </authorList>
    </citation>
    <scope>NUCLEOTIDE SEQUENCE [LARGE SCALE GENOMIC DNA]</scope>
    <source>
        <strain evidence="1 2">YIM 93174</strain>
    </source>
</reference>
<evidence type="ECO:0000313" key="1">
    <source>
        <dbReference type="EMBL" id="MBE4910512.1"/>
    </source>
</evidence>